<name>A0A830HER8_9CHLO</name>
<protein>
    <submittedName>
        <fullName evidence="2">Uncharacterized protein</fullName>
    </submittedName>
</protein>
<evidence type="ECO:0000313" key="2">
    <source>
        <dbReference type="EMBL" id="GHP04993.1"/>
    </source>
</evidence>
<feature type="compositionally biased region" description="Polar residues" evidence="1">
    <location>
        <begin position="56"/>
        <end position="65"/>
    </location>
</feature>
<accession>A0A830HER8</accession>
<proteinExistence type="predicted"/>
<organism evidence="2 3">
    <name type="scientific">Pycnococcus provasolii</name>
    <dbReference type="NCBI Taxonomy" id="41880"/>
    <lineage>
        <taxon>Eukaryota</taxon>
        <taxon>Viridiplantae</taxon>
        <taxon>Chlorophyta</taxon>
        <taxon>Pseudoscourfieldiophyceae</taxon>
        <taxon>Pseudoscourfieldiales</taxon>
        <taxon>Pycnococcaceae</taxon>
        <taxon>Pycnococcus</taxon>
    </lineage>
</organism>
<keyword evidence="3" id="KW-1185">Reference proteome</keyword>
<dbReference type="EMBL" id="BNJQ01000009">
    <property type="protein sequence ID" value="GHP04993.1"/>
    <property type="molecule type" value="Genomic_DNA"/>
</dbReference>
<feature type="compositionally biased region" description="Basic residues" evidence="1">
    <location>
        <begin position="7"/>
        <end position="23"/>
    </location>
</feature>
<evidence type="ECO:0000313" key="3">
    <source>
        <dbReference type="Proteomes" id="UP000660262"/>
    </source>
</evidence>
<comment type="caution">
    <text evidence="2">The sequence shown here is derived from an EMBL/GenBank/DDBJ whole genome shotgun (WGS) entry which is preliminary data.</text>
</comment>
<dbReference type="AlphaFoldDB" id="A0A830HER8"/>
<sequence length="137" mass="14872">MAGATFAHHHNATLRSPQKHKPVRWGAGHIPHASARSTKCHAHNTLPSPREHDATKTANAQQTRSHPAGNIDIDAAATMSVSDARLLLTTKLKNLRAARIKAMEATMSDIDGTNTQINNNVVNFGTQATLQEKQNKE</sequence>
<reference evidence="2" key="1">
    <citation type="submission" date="2020-10" db="EMBL/GenBank/DDBJ databases">
        <title>Unveiling of a novel bifunctional photoreceptor, Dualchrome1, isolated from a cosmopolitan green alga.</title>
        <authorList>
            <person name="Suzuki S."/>
            <person name="Kawachi M."/>
        </authorList>
    </citation>
    <scope>NUCLEOTIDE SEQUENCE</scope>
    <source>
        <strain evidence="2">NIES 2893</strain>
    </source>
</reference>
<evidence type="ECO:0000256" key="1">
    <source>
        <dbReference type="SAM" id="MobiDB-lite"/>
    </source>
</evidence>
<feature type="region of interest" description="Disordered" evidence="1">
    <location>
        <begin position="1"/>
        <end position="71"/>
    </location>
</feature>
<dbReference type="Proteomes" id="UP000660262">
    <property type="component" value="Unassembled WGS sequence"/>
</dbReference>
<gene>
    <name evidence="2" type="ORF">PPROV_000374500</name>
</gene>